<dbReference type="SUPFAM" id="SSF48452">
    <property type="entry name" value="TPR-like"/>
    <property type="match status" value="1"/>
</dbReference>
<accession>A0A1M7DY95</accession>
<dbReference type="EMBL" id="FRBL01000005">
    <property type="protein sequence ID" value="SHL84430.1"/>
    <property type="molecule type" value="Genomic_DNA"/>
</dbReference>
<dbReference type="Proteomes" id="UP000184420">
    <property type="component" value="Unassembled WGS sequence"/>
</dbReference>
<gene>
    <name evidence="2" type="ORF">SAMN05444266_105192</name>
</gene>
<dbReference type="AlphaFoldDB" id="A0A1M7DY95"/>
<sequence>MKRICIILLGGLLATVSCKKGFLDINTDPNNPSKATSSQLLTASEQGLAYAMGFSNQGRGAIGFTEVLSVYMHQVTVRESQDQYGALGDQFDINNAWTQFYSAQSSGFGYVGFLENTNVLIRQADAEENHVFAGIGRIMKAYGMSQMVDLFGNVPYTEANLFYLTKNGYPKFDDGATIYPELLKMLDTAINNLAQPGGNSLLPDGDDLFYGGDVDKWTRLAYSIKLKLLVQQRLIKDVSADVTALLNSGKLLGELADGFMMSYGPSNSPDDRNPGFNDYYATQRSHYVSPWFYSILKGYNPRLFTGIEDPRIPYYFYNQIKTTDTTTAGVGNTDYRDSAFVSILFGSVGPNRDRSNDNSITVFGIYPVGGRYDDNYKNYNMNAQTNVRGVSSASATGAAPLRLLTYADVLFLKAECMNAGLYPDDGGATLKKAMEESFLQVDYVAGRANKNQNIPKLAGATAVNNYINQIMALYSGASATGKLEIIMTQKWIQSYGFSCDQYTDYRRTGYPVLFDPNDPTQAPGGRYQPPIHGDPTRGAASQPSVRVVLGRKYPVSLPYPADELNVNRNAPPQKQPDAAYVFWDK</sequence>
<dbReference type="PROSITE" id="PS51257">
    <property type="entry name" value="PROKAR_LIPOPROTEIN"/>
    <property type="match status" value="1"/>
</dbReference>
<dbReference type="RefSeq" id="WP_178372140.1">
    <property type="nucleotide sequence ID" value="NZ_FRBL01000005.1"/>
</dbReference>
<evidence type="ECO:0000313" key="2">
    <source>
        <dbReference type="EMBL" id="SHL84430.1"/>
    </source>
</evidence>
<proteinExistence type="predicted"/>
<reference evidence="2 3" key="1">
    <citation type="submission" date="2016-11" db="EMBL/GenBank/DDBJ databases">
        <authorList>
            <person name="Jaros S."/>
            <person name="Januszkiewicz K."/>
            <person name="Wedrychowicz H."/>
        </authorList>
    </citation>
    <scope>NUCLEOTIDE SEQUENCE [LARGE SCALE GENOMIC DNA]</scope>
    <source>
        <strain evidence="2 3">DSM 27406</strain>
    </source>
</reference>
<organism evidence="2 3">
    <name type="scientific">Chitinophaga jiangningensis</name>
    <dbReference type="NCBI Taxonomy" id="1419482"/>
    <lineage>
        <taxon>Bacteria</taxon>
        <taxon>Pseudomonadati</taxon>
        <taxon>Bacteroidota</taxon>
        <taxon>Chitinophagia</taxon>
        <taxon>Chitinophagales</taxon>
        <taxon>Chitinophagaceae</taxon>
        <taxon>Chitinophaga</taxon>
    </lineage>
</organism>
<dbReference type="Gene3D" id="1.25.40.390">
    <property type="match status" value="1"/>
</dbReference>
<feature type="region of interest" description="Disordered" evidence="1">
    <location>
        <begin position="516"/>
        <end position="543"/>
    </location>
</feature>
<evidence type="ECO:0000313" key="3">
    <source>
        <dbReference type="Proteomes" id="UP000184420"/>
    </source>
</evidence>
<evidence type="ECO:0000256" key="1">
    <source>
        <dbReference type="SAM" id="MobiDB-lite"/>
    </source>
</evidence>
<dbReference type="STRING" id="1419482.SAMN05444266_105192"/>
<protein>
    <submittedName>
        <fullName evidence="2">Starch-binding associating with outer membrane</fullName>
    </submittedName>
</protein>
<dbReference type="InterPro" id="IPR011990">
    <property type="entry name" value="TPR-like_helical_dom_sf"/>
</dbReference>
<dbReference type="InterPro" id="IPR041662">
    <property type="entry name" value="SusD-like_2"/>
</dbReference>
<keyword evidence="3" id="KW-1185">Reference proteome</keyword>
<dbReference type="Pfam" id="PF12771">
    <property type="entry name" value="SusD-like_2"/>
    <property type="match status" value="1"/>
</dbReference>
<name>A0A1M7DY95_9BACT</name>